<dbReference type="InterPro" id="IPR016181">
    <property type="entry name" value="Acyl_CoA_acyltransferase"/>
</dbReference>
<sequence>MFITLQAVQESEKEILRNLYALYLHDLSTFTPHITIGANGFFEFEDLHMFWVNDGITPYFIKGDNDIVGFLLLLERPFLKKENDFSIHDIFILNQYKGKGIGKQVIKNVLKEKRGQYFVIELVKNVPAVSFWKKVYRELNIEFDEKIQLIDDEECLVQMFKIQ</sequence>
<dbReference type="CDD" id="cd04301">
    <property type="entry name" value="NAT_SF"/>
    <property type="match status" value="1"/>
</dbReference>
<protein>
    <submittedName>
        <fullName evidence="2">Acetyltransferase family protein</fullName>
    </submittedName>
    <submittedName>
        <fullName evidence="3">GNAT family N-acetyltransferase</fullName>
    </submittedName>
</protein>
<evidence type="ECO:0000313" key="4">
    <source>
        <dbReference type="Proteomes" id="UP000031876"/>
    </source>
</evidence>
<dbReference type="Proteomes" id="UP000501107">
    <property type="component" value="Chromosome"/>
</dbReference>
<accession>A0A0B5NTE6</accession>
<dbReference type="GO" id="GO:0016747">
    <property type="term" value="F:acyltransferase activity, transferring groups other than amino-acyl groups"/>
    <property type="evidence" value="ECO:0007669"/>
    <property type="project" value="InterPro"/>
</dbReference>
<dbReference type="AlphaFoldDB" id="A0A0B5NTE6"/>
<reference evidence="3 5" key="2">
    <citation type="submission" date="2020-05" db="EMBL/GenBank/DDBJ databases">
        <title>FDA dAtabase for Regulatory Grade micrObial Sequences (FDA-ARGOS): Supporting development and validation of Infectious Disease Dx tests.</title>
        <authorList>
            <person name="Nelson B."/>
            <person name="Plummer A."/>
            <person name="Tallon L."/>
            <person name="Sadzewicz L."/>
            <person name="Zhao X."/>
            <person name="Vavikolanu K."/>
            <person name="Mehta A."/>
            <person name="Aluvathingal J."/>
            <person name="Nadendla S."/>
            <person name="Myers T."/>
            <person name="Yan Y."/>
            <person name="Sichtig H."/>
        </authorList>
    </citation>
    <scope>NUCLEOTIDE SEQUENCE [LARGE SCALE GENOMIC DNA]</scope>
    <source>
        <strain evidence="3 5">FDAARGOS_795</strain>
    </source>
</reference>
<dbReference type="EMBL" id="CP009335">
    <property type="protein sequence ID" value="AJG75413.1"/>
    <property type="molecule type" value="Genomic_DNA"/>
</dbReference>
<feature type="domain" description="N-acetyltransferase" evidence="1">
    <location>
        <begin position="3"/>
        <end position="150"/>
    </location>
</feature>
<dbReference type="InterPro" id="IPR000182">
    <property type="entry name" value="GNAT_dom"/>
</dbReference>
<keyword evidence="3" id="KW-0808">Transferase</keyword>
<name>A0A0B5NTE6_BACTU</name>
<dbReference type="PROSITE" id="PS51186">
    <property type="entry name" value="GNAT"/>
    <property type="match status" value="1"/>
</dbReference>
<evidence type="ECO:0000313" key="5">
    <source>
        <dbReference type="Proteomes" id="UP000501107"/>
    </source>
</evidence>
<dbReference type="KEGG" id="btw:BF38_2478"/>
<reference evidence="2 4" key="1">
    <citation type="journal article" date="2015" name="Genome Announc.">
        <title>Complete genome sequences for 35 biothreat assay-relevant bacillus species.</title>
        <authorList>
            <person name="Johnson S.L."/>
            <person name="Daligault H.E."/>
            <person name="Davenport K.W."/>
            <person name="Jaissle J."/>
            <person name="Frey K.G."/>
            <person name="Ladner J.T."/>
            <person name="Broomall S.M."/>
            <person name="Bishop-Lilly K.A."/>
            <person name="Bruce D.C."/>
            <person name="Gibbons H.S."/>
            <person name="Coyne S.R."/>
            <person name="Lo C.C."/>
            <person name="Meincke L."/>
            <person name="Munk A.C."/>
            <person name="Koroleva G.I."/>
            <person name="Rosenzweig C.N."/>
            <person name="Palacios G.F."/>
            <person name="Redden C.L."/>
            <person name="Minogue T.D."/>
            <person name="Chain P.S."/>
        </authorList>
    </citation>
    <scope>NUCLEOTIDE SEQUENCE [LARGE SCALE GENOMIC DNA]</scope>
    <source>
        <strain evidence="2 4">HD1011</strain>
    </source>
</reference>
<organism evidence="3 5">
    <name type="scientific">Bacillus thuringiensis</name>
    <dbReference type="NCBI Taxonomy" id="1428"/>
    <lineage>
        <taxon>Bacteria</taxon>
        <taxon>Bacillati</taxon>
        <taxon>Bacillota</taxon>
        <taxon>Bacilli</taxon>
        <taxon>Bacillales</taxon>
        <taxon>Bacillaceae</taxon>
        <taxon>Bacillus</taxon>
        <taxon>Bacillus cereus group</taxon>
    </lineage>
</organism>
<dbReference type="RefSeq" id="WP_000470984.1">
    <property type="nucleotide sequence ID" value="NZ_CP009335.1"/>
</dbReference>
<dbReference type="Proteomes" id="UP000031876">
    <property type="component" value="Chromosome"/>
</dbReference>
<gene>
    <name evidence="2" type="ORF">BF38_2478</name>
    <name evidence="3" type="ORF">FOC89_20060</name>
</gene>
<evidence type="ECO:0000313" key="3">
    <source>
        <dbReference type="EMBL" id="QKH26132.1"/>
    </source>
</evidence>
<dbReference type="Pfam" id="PF00583">
    <property type="entry name" value="Acetyltransf_1"/>
    <property type="match status" value="1"/>
</dbReference>
<dbReference type="GeneID" id="45021262"/>
<dbReference type="SUPFAM" id="SSF55729">
    <property type="entry name" value="Acyl-CoA N-acyltransferases (Nat)"/>
    <property type="match status" value="1"/>
</dbReference>
<proteinExistence type="predicted"/>
<evidence type="ECO:0000259" key="1">
    <source>
        <dbReference type="PROSITE" id="PS51186"/>
    </source>
</evidence>
<dbReference type="Gene3D" id="3.40.630.30">
    <property type="match status" value="1"/>
</dbReference>
<dbReference type="EMBL" id="CP053980">
    <property type="protein sequence ID" value="QKH26132.1"/>
    <property type="molecule type" value="Genomic_DNA"/>
</dbReference>
<evidence type="ECO:0000313" key="2">
    <source>
        <dbReference type="EMBL" id="AJG75413.1"/>
    </source>
</evidence>